<organism evidence="3 4">
    <name type="scientific">Bifidobacterium bombi DSM 19703</name>
    <dbReference type="NCBI Taxonomy" id="1341695"/>
    <lineage>
        <taxon>Bacteria</taxon>
        <taxon>Bacillati</taxon>
        <taxon>Actinomycetota</taxon>
        <taxon>Actinomycetes</taxon>
        <taxon>Bifidobacteriales</taxon>
        <taxon>Bifidobacteriaceae</taxon>
        <taxon>Bifidobacterium</taxon>
    </lineage>
</organism>
<reference evidence="3 4" key="1">
    <citation type="journal article" date="2014" name="Appl. Environ. Microbiol.">
        <title>Genomic encyclopedia of type strains of the genus Bifidobacterium.</title>
        <authorList>
            <person name="Milani C."/>
            <person name="Lugli G.A."/>
            <person name="Duranti S."/>
            <person name="Turroni F."/>
            <person name="Bottacini F."/>
            <person name="Mangifesta M."/>
            <person name="Sanchez B."/>
            <person name="Viappiani A."/>
            <person name="Mancabelli L."/>
            <person name="Taminiau B."/>
            <person name="Delcenserie V."/>
            <person name="Barrangou R."/>
            <person name="Margolles A."/>
            <person name="van Sinderen D."/>
            <person name="Ventura M."/>
        </authorList>
    </citation>
    <scope>NUCLEOTIDE SEQUENCE [LARGE SCALE GENOMIC DNA]</scope>
    <source>
        <strain evidence="3 4">DSM 19703</strain>
    </source>
</reference>
<evidence type="ECO:0008006" key="5">
    <source>
        <dbReference type="Google" id="ProtNLM"/>
    </source>
</evidence>
<comment type="caution">
    <text evidence="3">The sequence shown here is derived from an EMBL/GenBank/DDBJ whole genome shotgun (WGS) entry which is preliminary data.</text>
</comment>
<keyword evidence="2" id="KW-0472">Membrane</keyword>
<evidence type="ECO:0000256" key="1">
    <source>
        <dbReference type="SAM" id="MobiDB-lite"/>
    </source>
</evidence>
<accession>A0A086BNN4</accession>
<evidence type="ECO:0000256" key="2">
    <source>
        <dbReference type="SAM" id="Phobius"/>
    </source>
</evidence>
<feature type="compositionally biased region" description="Basic and acidic residues" evidence="1">
    <location>
        <begin position="102"/>
        <end position="115"/>
    </location>
</feature>
<feature type="transmembrane region" description="Helical" evidence="2">
    <location>
        <begin position="58"/>
        <end position="78"/>
    </location>
</feature>
<keyword evidence="2" id="KW-1133">Transmembrane helix</keyword>
<evidence type="ECO:0000313" key="3">
    <source>
        <dbReference type="EMBL" id="KFF30548.1"/>
    </source>
</evidence>
<keyword evidence="4" id="KW-1185">Reference proteome</keyword>
<dbReference type="AlphaFoldDB" id="A0A086BNN4"/>
<feature type="transmembrane region" description="Helical" evidence="2">
    <location>
        <begin position="15"/>
        <end position="38"/>
    </location>
</feature>
<evidence type="ECO:0000313" key="4">
    <source>
        <dbReference type="Proteomes" id="UP000028730"/>
    </source>
</evidence>
<feature type="region of interest" description="Disordered" evidence="1">
    <location>
        <begin position="92"/>
        <end position="123"/>
    </location>
</feature>
<protein>
    <recommendedName>
        <fullName evidence="5">DUF4190 domain-containing protein</fullName>
    </recommendedName>
</protein>
<dbReference type="EMBL" id="ATLK01000002">
    <property type="protein sequence ID" value="KFF30548.1"/>
    <property type="molecule type" value="Genomic_DNA"/>
</dbReference>
<proteinExistence type="predicted"/>
<sequence length="243" mass="25913">MPNMAPQYQQPQKKYLGMAIAAFVVSFFSGLIGLIIAIMAQVKLSKEKGRYKGQGLNIAAFVISGINLVLSIILSVAFTSGVLQGTREALEGSAASSSQTRSHHDAHSERSKDQGADSGKADSQSAGRYADVQAWVDAHPENFKDFHDADGQLTSKVTGQGNDTLMIDMTTQADFNGQIDDATKAKIDEQMGKAVSIMVPAIEQDVIQLRAAGFPNAVAKVVVHIGSTYSYNATVDDKGMVQS</sequence>
<keyword evidence="2" id="KW-0812">Transmembrane</keyword>
<name>A0A086BNN4_9BIFI</name>
<dbReference type="Proteomes" id="UP000028730">
    <property type="component" value="Unassembled WGS sequence"/>
</dbReference>
<gene>
    <name evidence="3" type="ORF">BBOMB_1403</name>
</gene>